<proteinExistence type="inferred from homology"/>
<evidence type="ECO:0000313" key="11">
    <source>
        <dbReference type="EMBL" id="TPX37450.1"/>
    </source>
</evidence>
<evidence type="ECO:0000256" key="7">
    <source>
        <dbReference type="ARBA" id="ARBA00023274"/>
    </source>
</evidence>
<feature type="compositionally biased region" description="Low complexity" evidence="9">
    <location>
        <begin position="84"/>
        <end position="99"/>
    </location>
</feature>
<dbReference type="InterPro" id="IPR009018">
    <property type="entry name" value="Signal_recog_particle_SRP9/14"/>
</dbReference>
<dbReference type="Gene3D" id="3.30.720.10">
    <property type="entry name" value="Signal recognition particle alu RNA binding heterodimer, srp9/1"/>
    <property type="match status" value="1"/>
</dbReference>
<dbReference type="OrthoDB" id="360923at2759"/>
<evidence type="ECO:0000313" key="12">
    <source>
        <dbReference type="Proteomes" id="UP000319731"/>
    </source>
</evidence>
<evidence type="ECO:0000256" key="9">
    <source>
        <dbReference type="SAM" id="MobiDB-lite"/>
    </source>
</evidence>
<comment type="similarity">
    <text evidence="2">Belongs to the SRP9 family.</text>
</comment>
<reference evidence="11 12" key="1">
    <citation type="journal article" date="2019" name="Sci. Rep.">
        <title>Comparative genomics of chytrid fungi reveal insights into the obligate biotrophic and pathogenic lifestyle of Synchytrium endobioticum.</title>
        <authorList>
            <person name="van de Vossenberg B.T.L.H."/>
            <person name="Warris S."/>
            <person name="Nguyen H.D.T."/>
            <person name="van Gent-Pelzer M.P.E."/>
            <person name="Joly D.L."/>
            <person name="van de Geest H.C."/>
            <person name="Bonants P.J.M."/>
            <person name="Smith D.S."/>
            <person name="Levesque C.A."/>
            <person name="van der Lee T.A.J."/>
        </authorList>
    </citation>
    <scope>NUCLEOTIDE SEQUENCE [LARGE SCALE GENOMIC DNA]</scope>
    <source>
        <strain evidence="11 12">JEL517</strain>
    </source>
</reference>
<evidence type="ECO:0000256" key="1">
    <source>
        <dbReference type="ARBA" id="ARBA00004496"/>
    </source>
</evidence>
<protein>
    <recommendedName>
        <fullName evidence="3">Signal recognition particle 9 kDa protein</fullName>
    </recommendedName>
</protein>
<dbReference type="GeneID" id="42001815"/>
<dbReference type="GO" id="GO:0005786">
    <property type="term" value="C:signal recognition particle, endoplasmic reticulum targeting"/>
    <property type="evidence" value="ECO:0007669"/>
    <property type="project" value="UniProtKB-KW"/>
</dbReference>
<evidence type="ECO:0000256" key="3">
    <source>
        <dbReference type="ARBA" id="ARBA00020414"/>
    </source>
</evidence>
<dbReference type="FunFam" id="3.30.720.10:FF:000001">
    <property type="entry name" value="Signal recognition particle 9 kDa protein"/>
    <property type="match status" value="1"/>
</dbReference>
<name>A0A507C7A0_9FUNG</name>
<dbReference type="GO" id="GO:0006614">
    <property type="term" value="P:SRP-dependent cotranslational protein targeting to membrane"/>
    <property type="evidence" value="ECO:0007669"/>
    <property type="project" value="InterPro"/>
</dbReference>
<evidence type="ECO:0000256" key="6">
    <source>
        <dbReference type="ARBA" id="ARBA00023135"/>
    </source>
</evidence>
<dbReference type="GO" id="GO:0008312">
    <property type="term" value="F:7S RNA binding"/>
    <property type="evidence" value="ECO:0007669"/>
    <property type="project" value="InterPro"/>
</dbReference>
<comment type="function">
    <text evidence="8">Component of the signal recognition particle (SRP) complex, a ribonucleoprotein complex that mediates the cotranslational targeting of secretory and membrane proteins to the endoplasmic reticulum (ER). SRP9 together with SRP14 and the Alu portion of the SRP RNA, constitutes the elongation arrest domain of SRP. The complex of SRP9 and SRP14 is required for SRP RNA binding.</text>
</comment>
<dbReference type="GO" id="GO:0005829">
    <property type="term" value="C:cytosol"/>
    <property type="evidence" value="ECO:0007669"/>
    <property type="project" value="UniProtKB-ARBA"/>
</dbReference>
<dbReference type="SUPFAM" id="SSF54762">
    <property type="entry name" value="Signal recognition particle alu RNA binding heterodimer, SRP9/14"/>
    <property type="match status" value="1"/>
</dbReference>
<dbReference type="STRING" id="1806994.A0A507C7A0"/>
<organism evidence="11 12">
    <name type="scientific">Synchytrium microbalum</name>
    <dbReference type="NCBI Taxonomy" id="1806994"/>
    <lineage>
        <taxon>Eukaryota</taxon>
        <taxon>Fungi</taxon>
        <taxon>Fungi incertae sedis</taxon>
        <taxon>Chytridiomycota</taxon>
        <taxon>Chytridiomycota incertae sedis</taxon>
        <taxon>Chytridiomycetes</taxon>
        <taxon>Synchytriales</taxon>
        <taxon>Synchytriaceae</taxon>
        <taxon>Synchytrium</taxon>
    </lineage>
</organism>
<keyword evidence="4" id="KW-0963">Cytoplasm</keyword>
<dbReference type="PANTHER" id="PTHR12834:SF12">
    <property type="entry name" value="SIGNAL RECOGNITION PARTICLE 9 KDA PROTEIN"/>
    <property type="match status" value="1"/>
</dbReference>
<keyword evidence="6" id="KW-0733">Signal recognition particle</keyword>
<dbReference type="PANTHER" id="PTHR12834">
    <property type="entry name" value="SIGNAL RECOGNITION PARTICLE 9 KDA PROTEIN"/>
    <property type="match status" value="1"/>
</dbReference>
<dbReference type="Proteomes" id="UP000319731">
    <property type="component" value="Unassembled WGS sequence"/>
</dbReference>
<evidence type="ECO:0000256" key="2">
    <source>
        <dbReference type="ARBA" id="ARBA00009193"/>
    </source>
</evidence>
<evidence type="ECO:0000259" key="10">
    <source>
        <dbReference type="Pfam" id="PF05486"/>
    </source>
</evidence>
<evidence type="ECO:0000256" key="5">
    <source>
        <dbReference type="ARBA" id="ARBA00022884"/>
    </source>
</evidence>
<keyword evidence="5" id="KW-0694">RNA-binding</keyword>
<dbReference type="RefSeq" id="XP_031027361.1">
    <property type="nucleotide sequence ID" value="XM_031166518.1"/>
</dbReference>
<dbReference type="Pfam" id="PF05486">
    <property type="entry name" value="SRP9-21"/>
    <property type="match status" value="1"/>
</dbReference>
<dbReference type="AlphaFoldDB" id="A0A507C7A0"/>
<dbReference type="EMBL" id="QEAO01000002">
    <property type="protein sequence ID" value="TPX37450.1"/>
    <property type="molecule type" value="Genomic_DNA"/>
</dbReference>
<evidence type="ECO:0000256" key="8">
    <source>
        <dbReference type="ARBA" id="ARBA00045462"/>
    </source>
</evidence>
<keyword evidence="12" id="KW-1185">Reference proteome</keyword>
<accession>A0A507C7A0</accession>
<evidence type="ECO:0000256" key="4">
    <source>
        <dbReference type="ARBA" id="ARBA00022490"/>
    </source>
</evidence>
<feature type="domain" description="SRP9" evidence="10">
    <location>
        <begin position="5"/>
        <end position="73"/>
    </location>
</feature>
<feature type="region of interest" description="Disordered" evidence="9">
    <location>
        <begin position="76"/>
        <end position="108"/>
    </location>
</feature>
<comment type="subcellular location">
    <subcellularLocation>
        <location evidence="1">Cytoplasm</location>
    </subcellularLocation>
</comment>
<keyword evidence="7" id="KW-0687">Ribonucleoprotein</keyword>
<gene>
    <name evidence="11" type="ORF">SmJEL517_g00589</name>
</gene>
<sequence length="108" mass="12605">MVYIEKFEDFEKAVEDLYLQEPNRTRYCTRYRHVDGQLILKVTDDRTCLKFRTNQQPDLRKFERLTKSLMEKMIRRKARPVPEPAVADVVAGSSSSPAKAKGKKKGKK</sequence>
<dbReference type="InterPro" id="IPR039432">
    <property type="entry name" value="SRP9_dom"/>
</dbReference>
<comment type="caution">
    <text evidence="11">The sequence shown here is derived from an EMBL/GenBank/DDBJ whole genome shotgun (WGS) entry which is preliminary data.</text>
</comment>
<dbReference type="InterPro" id="IPR039914">
    <property type="entry name" value="SRP9-like"/>
</dbReference>